<keyword evidence="3" id="KW-0808">Transferase</keyword>
<dbReference type="InterPro" id="IPR029026">
    <property type="entry name" value="tRNA_m1G_MTases_N"/>
</dbReference>
<gene>
    <name evidence="5" type="ORF">H9X81_01240</name>
</gene>
<keyword evidence="2 5" id="KW-0489">Methyltransferase</keyword>
<reference evidence="5 6" key="1">
    <citation type="journal article" date="2021" name="Sci. Rep.">
        <title>The distribution of antibiotic resistance genes in chicken gut microbiota commensals.</title>
        <authorList>
            <person name="Juricova H."/>
            <person name="Matiasovicova J."/>
            <person name="Kubasova T."/>
            <person name="Cejkova D."/>
            <person name="Rychlik I."/>
        </authorList>
    </citation>
    <scope>NUCLEOTIDE SEQUENCE [LARGE SCALE GENOMIC DNA]</scope>
    <source>
        <strain evidence="5 6">An564</strain>
    </source>
</reference>
<dbReference type="Pfam" id="PF00588">
    <property type="entry name" value="SpoU_methylase"/>
    <property type="match status" value="1"/>
</dbReference>
<dbReference type="SUPFAM" id="SSF75217">
    <property type="entry name" value="alpha/beta knot"/>
    <property type="match status" value="1"/>
</dbReference>
<dbReference type="GO" id="GO:0032259">
    <property type="term" value="P:methylation"/>
    <property type="evidence" value="ECO:0007669"/>
    <property type="project" value="UniProtKB-KW"/>
</dbReference>
<dbReference type="PANTHER" id="PTHR43191">
    <property type="entry name" value="RRNA METHYLTRANSFERASE 3"/>
    <property type="match status" value="1"/>
</dbReference>
<dbReference type="RefSeq" id="WP_204719293.1">
    <property type="nucleotide sequence ID" value="NZ_JACSNR010000001.1"/>
</dbReference>
<evidence type="ECO:0000256" key="1">
    <source>
        <dbReference type="ARBA" id="ARBA00007228"/>
    </source>
</evidence>
<dbReference type="Gene3D" id="3.40.1280.10">
    <property type="match status" value="1"/>
</dbReference>
<evidence type="ECO:0000256" key="2">
    <source>
        <dbReference type="ARBA" id="ARBA00022603"/>
    </source>
</evidence>
<feature type="domain" description="RNA 2-O ribose methyltransferase substrate binding" evidence="4">
    <location>
        <begin position="34"/>
        <end position="108"/>
    </location>
</feature>
<dbReference type="InterPro" id="IPR001537">
    <property type="entry name" value="SpoU_MeTrfase"/>
</dbReference>
<evidence type="ECO:0000259" key="4">
    <source>
        <dbReference type="SMART" id="SM00967"/>
    </source>
</evidence>
<dbReference type="Proteomes" id="UP000724149">
    <property type="component" value="Unassembled WGS sequence"/>
</dbReference>
<protein>
    <submittedName>
        <fullName evidence="5">RNA methyltransferase</fullName>
    </submittedName>
</protein>
<dbReference type="InterPro" id="IPR029028">
    <property type="entry name" value="Alpha/beta_knot_MTases"/>
</dbReference>
<comment type="caution">
    <text evidence="5">The sequence shown here is derived from an EMBL/GenBank/DDBJ whole genome shotgun (WGS) entry which is preliminary data.</text>
</comment>
<organism evidence="5 6">
    <name type="scientific">Hydrogenoanaerobacterium saccharovorans</name>
    <dbReference type="NCBI Taxonomy" id="474960"/>
    <lineage>
        <taxon>Bacteria</taxon>
        <taxon>Bacillati</taxon>
        <taxon>Bacillota</taxon>
        <taxon>Clostridia</taxon>
        <taxon>Eubacteriales</taxon>
        <taxon>Oscillospiraceae</taxon>
        <taxon>Hydrogenoanaerobacterium</taxon>
    </lineage>
</organism>
<dbReference type="GO" id="GO:0008168">
    <property type="term" value="F:methyltransferase activity"/>
    <property type="evidence" value="ECO:0007669"/>
    <property type="project" value="UniProtKB-KW"/>
</dbReference>
<accession>A0ABS2GL91</accession>
<sequence length="267" mass="28596">MTVQEITSSQNPRIKELVRLSSQKKERSLSGLFVVESAKLVEEAALAGIGIEALYRTDEAAEKYAPYLAPAQAACGSEVRITRPVAEKLAASQHTQGVFALCRIPEPSLTAESLSPQGRYLVLSSLQDPGNIGAVLRSALAFGCDGLILSDDCPDLYSPKVLRAAMGGVFRQPVLVSRDLPELIRSMREKGIDTLAAALDRSAMTSDEARLDRDGVAVVIGNEGSGLSTEMIEACGKTVFIPISARSESLNASVAASIFLWEMRRRG</sequence>
<dbReference type="PANTHER" id="PTHR43191:SF2">
    <property type="entry name" value="RRNA METHYLTRANSFERASE 3, MITOCHONDRIAL"/>
    <property type="match status" value="1"/>
</dbReference>
<keyword evidence="6" id="KW-1185">Reference proteome</keyword>
<name>A0ABS2GL91_9FIRM</name>
<evidence type="ECO:0000313" key="6">
    <source>
        <dbReference type="Proteomes" id="UP000724149"/>
    </source>
</evidence>
<comment type="similarity">
    <text evidence="1">Belongs to the class IV-like SAM-binding methyltransferase superfamily. RNA methyltransferase TrmH family.</text>
</comment>
<dbReference type="InterPro" id="IPR013123">
    <property type="entry name" value="SpoU_subst-bd"/>
</dbReference>
<dbReference type="SMART" id="SM00967">
    <property type="entry name" value="SpoU_sub_bind"/>
    <property type="match status" value="1"/>
</dbReference>
<dbReference type="InterPro" id="IPR051259">
    <property type="entry name" value="rRNA_Methyltransferase"/>
</dbReference>
<dbReference type="Pfam" id="PF22435">
    <property type="entry name" value="MRM3-like_sub_bind"/>
    <property type="match status" value="1"/>
</dbReference>
<dbReference type="EMBL" id="JACSNR010000001">
    <property type="protein sequence ID" value="MBM6922319.1"/>
    <property type="molecule type" value="Genomic_DNA"/>
</dbReference>
<dbReference type="InterPro" id="IPR029064">
    <property type="entry name" value="Ribosomal_eL30-like_sf"/>
</dbReference>
<evidence type="ECO:0000256" key="3">
    <source>
        <dbReference type="ARBA" id="ARBA00022679"/>
    </source>
</evidence>
<dbReference type="Gene3D" id="3.30.1330.30">
    <property type="match status" value="1"/>
</dbReference>
<dbReference type="CDD" id="cd18095">
    <property type="entry name" value="SpoU-like_rRNA-MTase"/>
    <property type="match status" value="1"/>
</dbReference>
<dbReference type="SUPFAM" id="SSF55315">
    <property type="entry name" value="L30e-like"/>
    <property type="match status" value="1"/>
</dbReference>
<dbReference type="InterPro" id="IPR053888">
    <property type="entry name" value="MRM3-like_sub_bind"/>
</dbReference>
<evidence type="ECO:0000313" key="5">
    <source>
        <dbReference type="EMBL" id="MBM6922319.1"/>
    </source>
</evidence>
<proteinExistence type="inferred from homology"/>